<evidence type="ECO:0000313" key="6">
    <source>
        <dbReference type="Proteomes" id="UP000595332"/>
    </source>
</evidence>
<dbReference type="GO" id="GO:0097163">
    <property type="term" value="F:sulfur carrier activity"/>
    <property type="evidence" value="ECO:0007669"/>
    <property type="project" value="TreeGrafter"/>
</dbReference>
<comment type="similarity">
    <text evidence="3">Belongs to the dsrC/tusE family.</text>
</comment>
<dbReference type="EMBL" id="AP014546">
    <property type="protein sequence ID" value="BBB29317.1"/>
    <property type="molecule type" value="Genomic_DNA"/>
</dbReference>
<sequence length="111" mass="12434">MRQIMIEGHTVELDDEGYLLNLEEWSDAVASYLAIEESIHLTDAHWEIIQVIRDFYQQYELSPAMRPLVKAVGLALGPSKGKSMHLMKLFPDSPAKQAAKLAGLPKPTNCL</sequence>
<keyword evidence="3 5" id="KW-0808">Transferase</keyword>
<dbReference type="PANTHER" id="PTHR37010:SF1">
    <property type="entry name" value="SULFURTRANSFERASE TUSE"/>
    <property type="match status" value="1"/>
</dbReference>
<gene>
    <name evidence="5" type="primary">tusE</name>
    <name evidence="5" type="ORF">NEJAP_1365</name>
</gene>
<dbReference type="InterPro" id="IPR007453">
    <property type="entry name" value="DsrC/TusE"/>
</dbReference>
<evidence type="ECO:0000256" key="1">
    <source>
        <dbReference type="ARBA" id="ARBA00004496"/>
    </source>
</evidence>
<keyword evidence="6" id="KW-1185">Reference proteome</keyword>
<accession>A0A7R6PFR5</accession>
<name>A0A7R6PFR5_9GAMM</name>
<evidence type="ECO:0000313" key="5">
    <source>
        <dbReference type="EMBL" id="BBB29317.1"/>
    </source>
</evidence>
<dbReference type="Pfam" id="PF04358">
    <property type="entry name" value="DsrC"/>
    <property type="match status" value="1"/>
</dbReference>
<dbReference type="KEGG" id="njp:NEJAP_1365"/>
<dbReference type="InterPro" id="IPR025526">
    <property type="entry name" value="DsrC-like_dom_sf"/>
</dbReference>
<dbReference type="GO" id="GO:0002143">
    <property type="term" value="P:tRNA wobble position uridine thiolation"/>
    <property type="evidence" value="ECO:0007669"/>
    <property type="project" value="TreeGrafter"/>
</dbReference>
<organism evidence="5 6">
    <name type="scientific">Neptunomonas japonica JAMM 1380</name>
    <dbReference type="NCBI Taxonomy" id="1441457"/>
    <lineage>
        <taxon>Bacteria</taxon>
        <taxon>Pseudomonadati</taxon>
        <taxon>Pseudomonadota</taxon>
        <taxon>Gammaproteobacteria</taxon>
        <taxon>Oceanospirillales</taxon>
        <taxon>Oceanospirillaceae</taxon>
        <taxon>Neptunomonas</taxon>
    </lineage>
</organism>
<feature type="active site" description="Cysteine persulfide intermediate" evidence="4">
    <location>
        <position position="110"/>
    </location>
</feature>
<protein>
    <recommendedName>
        <fullName evidence="3">Sulfurtransferase</fullName>
        <ecNumber evidence="3">2.8.1.-</ecNumber>
    </recommendedName>
</protein>
<dbReference type="NCBIfam" id="TIGR03342">
    <property type="entry name" value="dsrC_tusE_dsvC"/>
    <property type="match status" value="1"/>
</dbReference>
<dbReference type="GO" id="GO:0005737">
    <property type="term" value="C:cytoplasm"/>
    <property type="evidence" value="ECO:0007669"/>
    <property type="project" value="UniProtKB-SubCell"/>
</dbReference>
<dbReference type="GO" id="GO:0016740">
    <property type="term" value="F:transferase activity"/>
    <property type="evidence" value="ECO:0007669"/>
    <property type="project" value="UniProtKB-KW"/>
</dbReference>
<dbReference type="InterPro" id="IPR043163">
    <property type="entry name" value="DsrC-like_N"/>
</dbReference>
<keyword evidence="2" id="KW-0963">Cytoplasm</keyword>
<dbReference type="Proteomes" id="UP000595332">
    <property type="component" value="Chromosome"/>
</dbReference>
<evidence type="ECO:0000256" key="4">
    <source>
        <dbReference type="PIRSR" id="PIRSR006223-50"/>
    </source>
</evidence>
<dbReference type="InterPro" id="IPR042072">
    <property type="entry name" value="DsrC-like_C"/>
</dbReference>
<dbReference type="PANTHER" id="PTHR37010">
    <property type="entry name" value="SULFURTRANSFERASE TUSE"/>
    <property type="match status" value="1"/>
</dbReference>
<dbReference type="SUPFAM" id="SSF69721">
    <property type="entry name" value="DsrC, the gamma subunit of dissimilatory sulfite reductase"/>
    <property type="match status" value="1"/>
</dbReference>
<dbReference type="Gene3D" id="3.30.1420.10">
    <property type="match status" value="1"/>
</dbReference>
<proteinExistence type="inferred from homology"/>
<evidence type="ECO:0000256" key="3">
    <source>
        <dbReference type="PIRNR" id="PIRNR006223"/>
    </source>
</evidence>
<dbReference type="EC" id="2.8.1.-" evidence="3"/>
<reference evidence="5 6" key="1">
    <citation type="journal article" date="2008" name="Int. J. Syst. Evol. Microbiol.">
        <title>Neptunomonas japonica sp. nov., an Osedax japonicus symbiont-like bacterium isolated from sediment adjacent to sperm whale carcasses off Kagoshima, Japan.</title>
        <authorList>
            <person name="Miyazaki M."/>
            <person name="Nogi Y."/>
            <person name="Fujiwara Y."/>
            <person name="Kawato M."/>
            <person name="Kubokawa K."/>
            <person name="Horikoshi K."/>
        </authorList>
    </citation>
    <scope>NUCLEOTIDE SEQUENCE [LARGE SCALE GENOMIC DNA]</scope>
    <source>
        <strain evidence="5 6">JAMM 1380</strain>
    </source>
</reference>
<dbReference type="PIRSF" id="PIRSF006223">
    <property type="entry name" value="DsrC_TusE"/>
    <property type="match status" value="1"/>
</dbReference>
<comment type="function">
    <text evidence="3">Part of a sulfur-relay system.</text>
</comment>
<evidence type="ECO:0000256" key="2">
    <source>
        <dbReference type="ARBA" id="ARBA00022490"/>
    </source>
</evidence>
<comment type="subcellular location">
    <subcellularLocation>
        <location evidence="1">Cytoplasm</location>
    </subcellularLocation>
</comment>
<dbReference type="AlphaFoldDB" id="A0A7R6PFR5"/>
<dbReference type="Gene3D" id="1.10.10.370">
    <property type="entry name" value="DsrC-like protein, C-terminal domain"/>
    <property type="match status" value="1"/>
</dbReference>